<feature type="region of interest" description="Disordered" evidence="1">
    <location>
        <begin position="1"/>
        <end position="31"/>
    </location>
</feature>
<protein>
    <submittedName>
        <fullName evidence="4">DUF2062 domain-containing protein</fullName>
    </submittedName>
</protein>
<dbReference type="EMBL" id="QXHD01000004">
    <property type="protein sequence ID" value="NEZ55658.1"/>
    <property type="molecule type" value="Genomic_DNA"/>
</dbReference>
<gene>
    <name evidence="4" type="ORF">DXZ20_08235</name>
</gene>
<keyword evidence="2" id="KW-1133">Transmembrane helix</keyword>
<dbReference type="AlphaFoldDB" id="A0A6M0RHF0"/>
<sequence>MADPQGHSDDNQSSKQSYKRSHRPLKRQKRGKLQRLARYVYIRFIRLRSHPQAIARGLAAGVFAGSYPLFGLQTIIGVAIAVAIRGNKIVAAAGTWISNPLTYVPIYAFNYQIGRWVLGQSAATSLTGRSPQEWMNLGLDITVALMVGSTLVGMILAFLSYYGCLHMAYHIQSNRNSR</sequence>
<evidence type="ECO:0000256" key="1">
    <source>
        <dbReference type="SAM" id="MobiDB-lite"/>
    </source>
</evidence>
<keyword evidence="2" id="KW-0812">Transmembrane</keyword>
<keyword evidence="2" id="KW-0472">Membrane</keyword>
<comment type="caution">
    <text evidence="4">The sequence shown here is derived from an EMBL/GenBank/DDBJ whole genome shotgun (WGS) entry which is preliminary data.</text>
</comment>
<feature type="compositionally biased region" description="Basic and acidic residues" evidence="1">
    <location>
        <begin position="1"/>
        <end position="12"/>
    </location>
</feature>
<name>A0A6M0RHF0_9CYAN</name>
<dbReference type="PANTHER" id="PTHR40547:SF1">
    <property type="entry name" value="SLL0298 PROTEIN"/>
    <property type="match status" value="1"/>
</dbReference>
<feature type="transmembrane region" description="Helical" evidence="2">
    <location>
        <begin position="53"/>
        <end position="84"/>
    </location>
</feature>
<evidence type="ECO:0000259" key="3">
    <source>
        <dbReference type="Pfam" id="PF09835"/>
    </source>
</evidence>
<feature type="transmembrane region" description="Helical" evidence="2">
    <location>
        <begin position="141"/>
        <end position="165"/>
    </location>
</feature>
<evidence type="ECO:0000313" key="5">
    <source>
        <dbReference type="Proteomes" id="UP000481033"/>
    </source>
</evidence>
<feature type="domain" description="DUF2062" evidence="3">
    <location>
        <begin position="35"/>
        <end position="173"/>
    </location>
</feature>
<evidence type="ECO:0000313" key="4">
    <source>
        <dbReference type="EMBL" id="NEZ55658.1"/>
    </source>
</evidence>
<reference evidence="4 5" key="1">
    <citation type="journal article" date="2020" name="Microb. Ecol.">
        <title>Ecogenomics of the Marine Benthic Filamentous Cyanobacterium Adonisia.</title>
        <authorList>
            <person name="Walter J.M."/>
            <person name="Coutinho F.H."/>
            <person name="Leomil L."/>
            <person name="Hargreaves P.I."/>
            <person name="Campeao M.E."/>
            <person name="Vieira V.V."/>
            <person name="Silva B.S."/>
            <person name="Fistarol G.O."/>
            <person name="Salomon P.S."/>
            <person name="Sawabe T."/>
            <person name="Mino S."/>
            <person name="Hosokawa M."/>
            <person name="Miyashita H."/>
            <person name="Maruyama F."/>
            <person name="van Verk M.C."/>
            <person name="Dutilh B.E."/>
            <person name="Thompson C.C."/>
            <person name="Thompson F.L."/>
        </authorList>
    </citation>
    <scope>NUCLEOTIDE SEQUENCE [LARGE SCALE GENOMIC DNA]</scope>
    <source>
        <strain evidence="4 5">CCMR0081</strain>
    </source>
</reference>
<dbReference type="Pfam" id="PF09835">
    <property type="entry name" value="DUF2062"/>
    <property type="match status" value="1"/>
</dbReference>
<dbReference type="InterPro" id="IPR018639">
    <property type="entry name" value="DUF2062"/>
</dbReference>
<dbReference type="RefSeq" id="WP_163697551.1">
    <property type="nucleotide sequence ID" value="NZ_QXHD01000004.1"/>
</dbReference>
<dbReference type="PANTHER" id="PTHR40547">
    <property type="entry name" value="SLL0298 PROTEIN"/>
    <property type="match status" value="1"/>
</dbReference>
<feature type="compositionally biased region" description="Basic residues" evidence="1">
    <location>
        <begin position="17"/>
        <end position="31"/>
    </location>
</feature>
<dbReference type="Proteomes" id="UP000481033">
    <property type="component" value="Unassembled WGS sequence"/>
</dbReference>
<evidence type="ECO:0000256" key="2">
    <source>
        <dbReference type="SAM" id="Phobius"/>
    </source>
</evidence>
<proteinExistence type="predicted"/>
<keyword evidence="5" id="KW-1185">Reference proteome</keyword>
<accession>A0A6M0RHF0</accession>
<organism evidence="4 5">
    <name type="scientific">Adonisia turfae CCMR0081</name>
    <dbReference type="NCBI Taxonomy" id="2292702"/>
    <lineage>
        <taxon>Bacteria</taxon>
        <taxon>Bacillati</taxon>
        <taxon>Cyanobacteriota</taxon>
        <taxon>Adonisia</taxon>
        <taxon>Adonisia turfae</taxon>
    </lineage>
</organism>